<feature type="non-terminal residue" evidence="2">
    <location>
        <position position="1"/>
    </location>
</feature>
<feature type="compositionally biased region" description="Gly residues" evidence="1">
    <location>
        <begin position="292"/>
        <end position="301"/>
    </location>
</feature>
<feature type="compositionally biased region" description="Low complexity" evidence="1">
    <location>
        <begin position="19"/>
        <end position="31"/>
    </location>
</feature>
<feature type="compositionally biased region" description="Basic and acidic residues" evidence="1">
    <location>
        <begin position="167"/>
        <end position="179"/>
    </location>
</feature>
<dbReference type="AlphaFoldDB" id="A0A6J4TR92"/>
<reference evidence="2" key="1">
    <citation type="submission" date="2020-02" db="EMBL/GenBank/DDBJ databases">
        <authorList>
            <person name="Meier V. D."/>
        </authorList>
    </citation>
    <scope>NUCLEOTIDE SEQUENCE</scope>
    <source>
        <strain evidence="2">AVDCRST_MAG31</strain>
    </source>
</reference>
<sequence length="311" mass="33068">DDGPSHVALQAAVPHRLPRVPGAAGRAAVRAEQQPVDRRGGGRGRLHPGGGSGGRAQPPAPCDPVRRPRGGGGGGLRQLGQCRHLRPGERRAGARKPFPAADRLSRTRRQDGCAADRGRAGRVRRRQAAPQQGADHGRHRHRPLVLRRRQADRPQDRGAGRRGGGHRAGDRAAVREGRPAGRARHVRHHHAADLRRLRHRLRGRRADQAALNGRRADRGGLLPVRRAGAARAAARAWAEPLPCLHRRRRAPAGDRHGVARGGHGRGQFRGGAAGLHRRLAVLYHLPRPTADNGGGAGGGEVGPLPPTAAGA</sequence>
<organism evidence="2">
    <name type="scientific">uncultured Sphingomonas sp</name>
    <dbReference type="NCBI Taxonomy" id="158754"/>
    <lineage>
        <taxon>Bacteria</taxon>
        <taxon>Pseudomonadati</taxon>
        <taxon>Pseudomonadota</taxon>
        <taxon>Alphaproteobacteria</taxon>
        <taxon>Sphingomonadales</taxon>
        <taxon>Sphingomonadaceae</taxon>
        <taxon>Sphingomonas</taxon>
        <taxon>environmental samples</taxon>
    </lineage>
</organism>
<feature type="region of interest" description="Disordered" evidence="1">
    <location>
        <begin position="1"/>
        <end position="191"/>
    </location>
</feature>
<feature type="compositionally biased region" description="Basic and acidic residues" evidence="1">
    <location>
        <begin position="103"/>
        <end position="119"/>
    </location>
</feature>
<feature type="region of interest" description="Disordered" evidence="1">
    <location>
        <begin position="286"/>
        <end position="311"/>
    </location>
</feature>
<evidence type="ECO:0000256" key="1">
    <source>
        <dbReference type="SAM" id="MobiDB-lite"/>
    </source>
</evidence>
<name>A0A6J4TR92_9SPHN</name>
<feature type="compositionally biased region" description="Basic and acidic residues" evidence="1">
    <location>
        <begin position="149"/>
        <end position="159"/>
    </location>
</feature>
<evidence type="ECO:0000313" key="2">
    <source>
        <dbReference type="EMBL" id="CAA9530229.1"/>
    </source>
</evidence>
<proteinExistence type="predicted"/>
<feature type="compositionally biased region" description="Basic residues" evidence="1">
    <location>
        <begin position="137"/>
        <end position="148"/>
    </location>
</feature>
<feature type="compositionally biased region" description="Basic residues" evidence="1">
    <location>
        <begin position="181"/>
        <end position="191"/>
    </location>
</feature>
<protein>
    <submittedName>
        <fullName evidence="2">Uncharacterized protein</fullName>
    </submittedName>
</protein>
<accession>A0A6J4TR92</accession>
<dbReference type="EMBL" id="CADCWA010000178">
    <property type="protein sequence ID" value="CAA9530229.1"/>
    <property type="molecule type" value="Genomic_DNA"/>
</dbReference>
<gene>
    <name evidence="2" type="ORF">AVDCRST_MAG31-2313</name>
</gene>
<feature type="non-terminal residue" evidence="2">
    <location>
        <position position="311"/>
    </location>
</feature>